<protein>
    <submittedName>
        <fullName evidence="4">TPR repeat containing exported protein Putative periplasmic protein contains a protein prenylyltransferase domain</fullName>
    </submittedName>
</protein>
<feature type="compositionally biased region" description="Low complexity" evidence="2">
    <location>
        <begin position="107"/>
        <end position="119"/>
    </location>
</feature>
<name>A0A3B0V7W1_9ZZZZ</name>
<evidence type="ECO:0000256" key="1">
    <source>
        <dbReference type="SAM" id="Coils"/>
    </source>
</evidence>
<dbReference type="SMART" id="SM00028">
    <property type="entry name" value="TPR"/>
    <property type="match status" value="3"/>
</dbReference>
<reference evidence="4" key="1">
    <citation type="submission" date="2018-06" db="EMBL/GenBank/DDBJ databases">
        <authorList>
            <person name="Zhirakovskaya E."/>
        </authorList>
    </citation>
    <scope>NUCLEOTIDE SEQUENCE</scope>
</reference>
<feature type="region of interest" description="Disordered" evidence="2">
    <location>
        <begin position="98"/>
        <end position="122"/>
    </location>
</feature>
<dbReference type="Pfam" id="PF13174">
    <property type="entry name" value="TPR_6"/>
    <property type="match status" value="1"/>
</dbReference>
<dbReference type="GO" id="GO:0051301">
    <property type="term" value="P:cell division"/>
    <property type="evidence" value="ECO:0007669"/>
    <property type="project" value="InterPro"/>
</dbReference>
<dbReference type="EMBL" id="UOEW01000011">
    <property type="protein sequence ID" value="VAW32949.1"/>
    <property type="molecule type" value="Genomic_DNA"/>
</dbReference>
<proteinExistence type="inferred from homology"/>
<dbReference type="NCBIfam" id="TIGR02795">
    <property type="entry name" value="tol_pal_ybgF"/>
    <property type="match status" value="1"/>
</dbReference>
<dbReference type="GO" id="GO:0070206">
    <property type="term" value="P:protein trimerization"/>
    <property type="evidence" value="ECO:0007669"/>
    <property type="project" value="InterPro"/>
</dbReference>
<dbReference type="InterPro" id="IPR034706">
    <property type="entry name" value="CpoB"/>
</dbReference>
<keyword evidence="1" id="KW-0175">Coiled coil</keyword>
<dbReference type="GO" id="GO:0016740">
    <property type="term" value="F:transferase activity"/>
    <property type="evidence" value="ECO:0007669"/>
    <property type="project" value="UniProtKB-KW"/>
</dbReference>
<dbReference type="Gene3D" id="1.20.5.110">
    <property type="match status" value="1"/>
</dbReference>
<dbReference type="InterPro" id="IPR011990">
    <property type="entry name" value="TPR-like_helical_dom_sf"/>
</dbReference>
<dbReference type="Pfam" id="PF16331">
    <property type="entry name" value="TolA_bind_tri"/>
    <property type="match status" value="1"/>
</dbReference>
<feature type="domain" description="YbgF trimerisation" evidence="3">
    <location>
        <begin position="25"/>
        <end position="101"/>
    </location>
</feature>
<dbReference type="SUPFAM" id="SSF48452">
    <property type="entry name" value="TPR-like"/>
    <property type="match status" value="1"/>
</dbReference>
<evidence type="ECO:0000256" key="2">
    <source>
        <dbReference type="SAM" id="MobiDB-lite"/>
    </source>
</evidence>
<accession>A0A3B0V7W1</accession>
<dbReference type="AlphaFoldDB" id="A0A3B0V7W1"/>
<dbReference type="HAMAP" id="MF_02066">
    <property type="entry name" value="CpoB"/>
    <property type="match status" value="1"/>
</dbReference>
<sequence length="271" mass="30889">MKKNILIFSALIGLSLNSVYAKKLSIQQRLAKLEKIINQQTDNRTNAADMVVQNQTLQKQIAQLKGTIEEQNHKIQSLQDKQKLLYIDIDSRLAELESKTKPANDVTSQSPDTTTPDTQIPSVEVDTDYNSIATTNITDEPTLSSAQDAYDIAFAHLRAGRFLESARAFESFIQNHPKHELTDNAYYWLGESYYVKRQYPQALAAFQTLTSTFPASSKAPDSWLKIGYSYYEMDDFVKAEENLQKVIDSYPEQTSIVKLAKNRLRQLQRDH</sequence>
<gene>
    <name evidence="4" type="ORF">MNBD_GAMMA01-757</name>
</gene>
<dbReference type="Gene3D" id="1.25.40.10">
    <property type="entry name" value="Tetratricopeptide repeat domain"/>
    <property type="match status" value="1"/>
</dbReference>
<dbReference type="Pfam" id="PF13432">
    <property type="entry name" value="TPR_16"/>
    <property type="match status" value="1"/>
</dbReference>
<feature type="coiled-coil region" evidence="1">
    <location>
        <begin position="23"/>
        <end position="81"/>
    </location>
</feature>
<keyword evidence="4" id="KW-0808">Transferase</keyword>
<evidence type="ECO:0000313" key="4">
    <source>
        <dbReference type="EMBL" id="VAW32949.1"/>
    </source>
</evidence>
<organism evidence="4">
    <name type="scientific">hydrothermal vent metagenome</name>
    <dbReference type="NCBI Taxonomy" id="652676"/>
    <lineage>
        <taxon>unclassified sequences</taxon>
        <taxon>metagenomes</taxon>
        <taxon>ecological metagenomes</taxon>
    </lineage>
</organism>
<dbReference type="InterPro" id="IPR014162">
    <property type="entry name" value="CpoB_C"/>
</dbReference>
<evidence type="ECO:0000259" key="3">
    <source>
        <dbReference type="Pfam" id="PF16331"/>
    </source>
</evidence>
<dbReference type="InterPro" id="IPR032519">
    <property type="entry name" value="YbgF_tri"/>
</dbReference>
<dbReference type="InterPro" id="IPR019734">
    <property type="entry name" value="TPR_rpt"/>
</dbReference>
<dbReference type="PROSITE" id="PS50005">
    <property type="entry name" value="TPR"/>
    <property type="match status" value="2"/>
</dbReference>